<evidence type="ECO:0000313" key="2">
    <source>
        <dbReference type="EMBL" id="MDB9535733.1"/>
    </source>
</evidence>
<keyword evidence="2" id="KW-0808">Transferase</keyword>
<dbReference type="Proteomes" id="UP001211249">
    <property type="component" value="Unassembled WGS sequence"/>
</dbReference>
<gene>
    <name evidence="2" type="ORF">PN451_07755</name>
</gene>
<evidence type="ECO:0000259" key="1">
    <source>
        <dbReference type="Pfam" id="PF00535"/>
    </source>
</evidence>
<dbReference type="PANTHER" id="PTHR22916:SF3">
    <property type="entry name" value="UDP-GLCNAC:BETAGAL BETA-1,3-N-ACETYLGLUCOSAMINYLTRANSFERASE-LIKE PROTEIN 1"/>
    <property type="match status" value="1"/>
</dbReference>
<reference evidence="2 3" key="1">
    <citation type="submission" date="2023-01" db="EMBL/GenBank/DDBJ databases">
        <title>Genomes from the Australian National Cyanobacteria Reference Collection.</title>
        <authorList>
            <person name="Willis A."/>
            <person name="Lee E.M.F."/>
        </authorList>
    </citation>
    <scope>NUCLEOTIDE SEQUENCE [LARGE SCALE GENOMIC DNA]</scope>
    <source>
        <strain evidence="2 3">CS-1226</strain>
    </source>
</reference>
<dbReference type="Gene3D" id="3.90.550.10">
    <property type="entry name" value="Spore Coat Polysaccharide Biosynthesis Protein SpsA, Chain A"/>
    <property type="match status" value="1"/>
</dbReference>
<dbReference type="EC" id="2.4.-.-" evidence="2"/>
<dbReference type="GO" id="GO:0016757">
    <property type="term" value="F:glycosyltransferase activity"/>
    <property type="evidence" value="ECO:0007669"/>
    <property type="project" value="UniProtKB-KW"/>
</dbReference>
<organism evidence="2 3">
    <name type="scientific">Dolichospermum planctonicum CS-1226</name>
    <dbReference type="NCBI Taxonomy" id="3021751"/>
    <lineage>
        <taxon>Bacteria</taxon>
        <taxon>Bacillati</taxon>
        <taxon>Cyanobacteriota</taxon>
        <taxon>Cyanophyceae</taxon>
        <taxon>Nostocales</taxon>
        <taxon>Aphanizomenonaceae</taxon>
        <taxon>Dolichospermum</taxon>
        <taxon>Dolichospermum planctonicum</taxon>
    </lineage>
</organism>
<accession>A0ABT5AEM2</accession>
<dbReference type="PANTHER" id="PTHR22916">
    <property type="entry name" value="GLYCOSYLTRANSFERASE"/>
    <property type="match status" value="1"/>
</dbReference>
<proteinExistence type="predicted"/>
<comment type="caution">
    <text evidence="2">The sequence shown here is derived from an EMBL/GenBank/DDBJ whole genome shotgun (WGS) entry which is preliminary data.</text>
</comment>
<dbReference type="RefSeq" id="WP_271795626.1">
    <property type="nucleotide sequence ID" value="NZ_JAQMUC010000041.1"/>
</dbReference>
<dbReference type="EMBL" id="JAQMUC010000041">
    <property type="protein sequence ID" value="MDB9535733.1"/>
    <property type="molecule type" value="Genomic_DNA"/>
</dbReference>
<protein>
    <submittedName>
        <fullName evidence="2">Glycosyltransferase</fullName>
        <ecNumber evidence="2">2.4.-.-</ecNumber>
    </submittedName>
</protein>
<evidence type="ECO:0000313" key="3">
    <source>
        <dbReference type="Proteomes" id="UP001211249"/>
    </source>
</evidence>
<keyword evidence="3" id="KW-1185">Reference proteome</keyword>
<dbReference type="SUPFAM" id="SSF53448">
    <property type="entry name" value="Nucleotide-diphospho-sugar transferases"/>
    <property type="match status" value="1"/>
</dbReference>
<dbReference type="Pfam" id="PF00535">
    <property type="entry name" value="Glycos_transf_2"/>
    <property type="match status" value="1"/>
</dbReference>
<name>A0ABT5AEM2_9CYAN</name>
<keyword evidence="2" id="KW-0328">Glycosyltransferase</keyword>
<feature type="domain" description="Glycosyltransferase 2-like" evidence="1">
    <location>
        <begin position="5"/>
        <end position="132"/>
    </location>
</feature>
<dbReference type="InterPro" id="IPR029044">
    <property type="entry name" value="Nucleotide-diphossugar_trans"/>
</dbReference>
<dbReference type="InterPro" id="IPR001173">
    <property type="entry name" value="Glyco_trans_2-like"/>
</dbReference>
<sequence length="275" mass="32034">MNKFSIITPCFNSEKYIGETIKSVINQRAILSGRAELEYIICDGKSTDRTVEIIESFDCPDIKLISEKDSGMYDALSKGLQLTSGNIIAYINAGDYYHHCAFDIVLDIFAAKKANWLTGYEFFYNEKSYVINVALPPRYYRSLIRNGLYDGKVLPCIQQESTFWLAELNKLLDYNCLSNFKYAGDYYIWSQFAKEHDLIVVKAYIAGFKIHRNQLSENSQAYHQEMKQISCKANIIDYTLAYFERFIMWQIPSRLKVMLAKNKLLTFDLKKQEWM</sequence>